<dbReference type="PANTHER" id="PTHR12381:SF56">
    <property type="entry name" value="B30.2_SPRY DOMAIN-CONTAINING PROTEIN-RELATED"/>
    <property type="match status" value="1"/>
</dbReference>
<feature type="domain" description="SAP" evidence="2">
    <location>
        <begin position="3"/>
        <end position="37"/>
    </location>
</feature>
<dbReference type="RefSeq" id="XP_030763207.1">
    <property type="nucleotide sequence ID" value="XM_030907347.1"/>
</dbReference>
<protein>
    <submittedName>
        <fullName evidence="4">Heterogeneous nuclear ribonucleoprotein U-like protein 1 isoform X1</fullName>
    </submittedName>
</protein>
<dbReference type="KEGG" id="soy:115887834"/>
<organism evidence="3 4">
    <name type="scientific">Sitophilus oryzae</name>
    <name type="common">Rice weevil</name>
    <name type="synonym">Curculio oryzae</name>
    <dbReference type="NCBI Taxonomy" id="7048"/>
    <lineage>
        <taxon>Eukaryota</taxon>
        <taxon>Metazoa</taxon>
        <taxon>Ecdysozoa</taxon>
        <taxon>Arthropoda</taxon>
        <taxon>Hexapoda</taxon>
        <taxon>Insecta</taxon>
        <taxon>Pterygota</taxon>
        <taxon>Neoptera</taxon>
        <taxon>Endopterygota</taxon>
        <taxon>Coleoptera</taxon>
        <taxon>Polyphaga</taxon>
        <taxon>Cucujiformia</taxon>
        <taxon>Curculionidae</taxon>
        <taxon>Dryophthorinae</taxon>
        <taxon>Sitophilus</taxon>
    </lineage>
</organism>
<dbReference type="FunCoup" id="A0A6J2YII2">
    <property type="interactions" value="1768"/>
</dbReference>
<feature type="compositionally biased region" description="Basic and acidic residues" evidence="1">
    <location>
        <begin position="316"/>
        <end position="361"/>
    </location>
</feature>
<dbReference type="SUPFAM" id="SSF68906">
    <property type="entry name" value="SAP domain"/>
    <property type="match status" value="1"/>
</dbReference>
<dbReference type="Proteomes" id="UP000504635">
    <property type="component" value="Unplaced"/>
</dbReference>
<gene>
    <name evidence="4" type="primary">LOC115887834</name>
</gene>
<dbReference type="Gene3D" id="2.60.120.920">
    <property type="match status" value="2"/>
</dbReference>
<dbReference type="SUPFAM" id="SSF49899">
    <property type="entry name" value="Concanavalin A-like lectins/glucanases"/>
    <property type="match status" value="1"/>
</dbReference>
<dbReference type="Pfam" id="PF13671">
    <property type="entry name" value="AAA_33"/>
    <property type="match status" value="1"/>
</dbReference>
<dbReference type="InterPro" id="IPR027417">
    <property type="entry name" value="P-loop_NTPase"/>
</dbReference>
<feature type="compositionally biased region" description="Low complexity" evidence="1">
    <location>
        <begin position="903"/>
        <end position="921"/>
    </location>
</feature>
<dbReference type="SMART" id="SM00449">
    <property type="entry name" value="SPRY"/>
    <property type="match status" value="1"/>
</dbReference>
<proteinExistence type="predicted"/>
<dbReference type="InParanoid" id="A0A6J2YII2"/>
<feature type="compositionally biased region" description="Basic and acidic residues" evidence="1">
    <location>
        <begin position="37"/>
        <end position="49"/>
    </location>
</feature>
<feature type="compositionally biased region" description="Basic and acidic residues" evidence="1">
    <location>
        <begin position="292"/>
        <end position="304"/>
    </location>
</feature>
<dbReference type="PROSITE" id="PS50800">
    <property type="entry name" value="SAP"/>
    <property type="match status" value="1"/>
</dbReference>
<reference evidence="4" key="1">
    <citation type="submission" date="2025-08" db="UniProtKB">
        <authorList>
            <consortium name="RefSeq"/>
        </authorList>
    </citation>
    <scope>IDENTIFICATION</scope>
    <source>
        <tissue evidence="4">Gonads</tissue>
    </source>
</reference>
<dbReference type="PANTHER" id="PTHR12381">
    <property type="entry name" value="HETEROGENEOUS NUCLEAR RIBONUCLEOPROTEIN U FAMILY MEMBER"/>
    <property type="match status" value="1"/>
</dbReference>
<dbReference type="SUPFAM" id="SSF52540">
    <property type="entry name" value="P-loop containing nucleoside triphosphate hydrolases"/>
    <property type="match status" value="1"/>
</dbReference>
<evidence type="ECO:0000313" key="4">
    <source>
        <dbReference type="RefSeq" id="XP_030763207.1"/>
    </source>
</evidence>
<dbReference type="GO" id="GO:0005634">
    <property type="term" value="C:nucleus"/>
    <property type="evidence" value="ECO:0007669"/>
    <property type="project" value="TreeGrafter"/>
</dbReference>
<feature type="region of interest" description="Disordered" evidence="1">
    <location>
        <begin position="885"/>
        <end position="927"/>
    </location>
</feature>
<dbReference type="GO" id="GO:0003723">
    <property type="term" value="F:RNA binding"/>
    <property type="evidence" value="ECO:0007669"/>
    <property type="project" value="TreeGrafter"/>
</dbReference>
<dbReference type="SMART" id="SM00513">
    <property type="entry name" value="SAP"/>
    <property type="match status" value="1"/>
</dbReference>
<sequence length="927" mass="105800">MDPAKLKVVDLRQELQARGLDTKGVKVTLVKRLKDALEQESKESEKQAVDETVLDENVGESRNNIKSEKSPVKTPIKEESGTQKIALKSPSPVKVGLKDECEDEEMSGEESFPENPKVISEKLPEAVSDKVSDELVSDSKDEDGKPEENGDHTAESKIREPHEESKSEESNTQTVSTNDTVAQIGNGKRKRHDDSFEEEERRVKKPREKTYEPVTIKEDEPDIKYENVQISWIDSDLHLQIDKESFLSAKPLNDGCFGFIWAGARATYGINSGKVCFEVKITEELKWEDPSKYMQDRRDRDRGRYKSGKQQYQLKESNKTTENKHVNKEDEPNKPTENESANKQDESTNKDEAERTEKSNDGTENSENTNKTAESNSEDTNKIAESENMETDENKQVQAENVAENEDTSNNQEITDNTVAEETKESTGSNEDKPSTEQVVKEPIPIYYFRVGFSLPKSTLQLGESIYSYAYESTGRFITDKQFQDYGTTFGVGDVIGAYLAIDDQQVTITYTVNGVSQSAITVPRSEITLEELTLFPHILCRNYAYEVNFGNREEPWFPHPDELKDYNFLQSAPNKVLGVKSLEKRSDCELILMIGLPGSGKTHWIQQHLESSSDKVYYVIGNDAMFERMTVDGQPFKSRFRGSWKVLVDQLQKCFNKITEISSTRRRNFIIDQQSNVFRQSQIRKLRLFEGFKRRAVCLVCNEEELSRRHKQKEAEQGKVIPQSTLIDHKGQMHIPEDFTDLEFIYPELNEEEAKNLIKKYHEEYQKKGYNKKGFNNRRDNRRNYYPQNNYRDRFAGGRYDRYSSGGWGGRPGGGWNRDRRDSRNLQPPADSGWRPQPSRNPAYASRNSYGGGWGGGGQSQGWNQQVFGSHGYGAWSQNQQGWRYSGQGGYGGSGGQGNARHGQQGWNYYGQYNQHQGWGSQQGRK</sequence>
<feature type="compositionally biased region" description="Polar residues" evidence="1">
    <location>
        <begin position="170"/>
        <end position="183"/>
    </location>
</feature>
<dbReference type="Gene3D" id="1.10.720.30">
    <property type="entry name" value="SAP domain"/>
    <property type="match status" value="1"/>
</dbReference>
<feature type="compositionally biased region" description="Gly residues" evidence="1">
    <location>
        <begin position="851"/>
        <end position="861"/>
    </location>
</feature>
<name>A0A6J2YII2_SITOR</name>
<feature type="compositionally biased region" description="Basic and acidic residues" evidence="1">
    <location>
        <begin position="792"/>
        <end position="803"/>
    </location>
</feature>
<feature type="compositionally biased region" description="Polar residues" evidence="1">
    <location>
        <begin position="408"/>
        <end position="420"/>
    </location>
</feature>
<feature type="region of interest" description="Disordered" evidence="1">
    <location>
        <begin position="37"/>
        <end position="213"/>
    </location>
</feature>
<dbReference type="InterPro" id="IPR013320">
    <property type="entry name" value="ConA-like_dom_sf"/>
</dbReference>
<dbReference type="OrthoDB" id="445357at2759"/>
<feature type="compositionally biased region" description="Gly residues" evidence="1">
    <location>
        <begin position="807"/>
        <end position="817"/>
    </location>
</feature>
<dbReference type="Gene3D" id="3.40.50.300">
    <property type="entry name" value="P-loop containing nucleotide triphosphate hydrolases"/>
    <property type="match status" value="1"/>
</dbReference>
<feature type="compositionally biased region" description="Basic and acidic residues" evidence="1">
    <location>
        <begin position="421"/>
        <end position="435"/>
    </location>
</feature>
<dbReference type="Pfam" id="PF02037">
    <property type="entry name" value="SAP"/>
    <property type="match status" value="1"/>
</dbReference>
<dbReference type="InterPro" id="IPR003034">
    <property type="entry name" value="SAP_dom"/>
</dbReference>
<feature type="region of interest" description="Disordered" evidence="1">
    <location>
        <begin position="292"/>
        <end position="438"/>
    </location>
</feature>
<feature type="compositionally biased region" description="Basic and acidic residues" evidence="1">
    <location>
        <begin position="119"/>
        <end position="169"/>
    </location>
</feature>
<dbReference type="InterPro" id="IPR043136">
    <property type="entry name" value="B30.2/SPRY_sf"/>
</dbReference>
<feature type="compositionally biased region" description="Polar residues" evidence="1">
    <location>
        <begin position="362"/>
        <end position="375"/>
    </location>
</feature>
<feature type="region of interest" description="Disordered" evidence="1">
    <location>
        <begin position="770"/>
        <end position="867"/>
    </location>
</feature>
<evidence type="ECO:0000256" key="1">
    <source>
        <dbReference type="SAM" id="MobiDB-lite"/>
    </source>
</evidence>
<accession>A0A6J2YII2</accession>
<dbReference type="GeneID" id="115887834"/>
<dbReference type="InterPro" id="IPR036361">
    <property type="entry name" value="SAP_dom_sf"/>
</dbReference>
<dbReference type="InterPro" id="IPR003877">
    <property type="entry name" value="SPRY_dom"/>
</dbReference>
<dbReference type="GO" id="GO:0000380">
    <property type="term" value="P:alternative mRNA splicing, via spliceosome"/>
    <property type="evidence" value="ECO:0007669"/>
    <property type="project" value="TreeGrafter"/>
</dbReference>
<feature type="compositionally biased region" description="Basic and acidic residues" evidence="1">
    <location>
        <begin position="63"/>
        <end position="81"/>
    </location>
</feature>
<evidence type="ECO:0000259" key="2">
    <source>
        <dbReference type="PROSITE" id="PS50800"/>
    </source>
</evidence>
<feature type="compositionally biased region" description="Gly residues" evidence="1">
    <location>
        <begin position="888"/>
        <end position="899"/>
    </location>
</feature>
<feature type="compositionally biased region" description="Acidic residues" evidence="1">
    <location>
        <begin position="100"/>
        <end position="112"/>
    </location>
</feature>
<keyword evidence="3" id="KW-1185">Reference proteome</keyword>
<dbReference type="AlphaFoldDB" id="A0A6J2YII2"/>
<evidence type="ECO:0000313" key="3">
    <source>
        <dbReference type="Proteomes" id="UP000504635"/>
    </source>
</evidence>